<evidence type="ECO:0000256" key="4">
    <source>
        <dbReference type="ARBA" id="ARBA00023125"/>
    </source>
</evidence>
<feature type="domain" description="Core-binding (CB)" evidence="9">
    <location>
        <begin position="59"/>
        <end position="155"/>
    </location>
</feature>
<dbReference type="InterPro" id="IPR050090">
    <property type="entry name" value="Tyrosine_recombinase_XerCD"/>
</dbReference>
<dbReference type="Gene3D" id="1.10.150.130">
    <property type="match status" value="1"/>
</dbReference>
<evidence type="ECO:0000256" key="3">
    <source>
        <dbReference type="ARBA" id="ARBA00022908"/>
    </source>
</evidence>
<dbReference type="PANTHER" id="PTHR30349:SF64">
    <property type="entry name" value="PROPHAGE INTEGRASE INTD-RELATED"/>
    <property type="match status" value="1"/>
</dbReference>
<dbReference type="InterPro" id="IPR013762">
    <property type="entry name" value="Integrase-like_cat_sf"/>
</dbReference>
<dbReference type="EMBL" id="SLUM01000031">
    <property type="protein sequence ID" value="TCL53542.1"/>
    <property type="molecule type" value="Genomic_DNA"/>
</dbReference>
<evidence type="ECO:0000256" key="6">
    <source>
        <dbReference type="PROSITE-ProRule" id="PRU01248"/>
    </source>
</evidence>
<dbReference type="GeneID" id="97382623"/>
<dbReference type="GO" id="GO:0006310">
    <property type="term" value="P:DNA recombination"/>
    <property type="evidence" value="ECO:0007669"/>
    <property type="project" value="UniProtKB-KW"/>
</dbReference>
<evidence type="ECO:0000259" key="9">
    <source>
        <dbReference type="PROSITE" id="PS51900"/>
    </source>
</evidence>
<evidence type="ECO:0000313" key="11">
    <source>
        <dbReference type="Proteomes" id="UP000295184"/>
    </source>
</evidence>
<dbReference type="InterPro" id="IPR044068">
    <property type="entry name" value="CB"/>
</dbReference>
<gene>
    <name evidence="10" type="ORF">EDD77_1311</name>
</gene>
<dbReference type="GO" id="GO:0015074">
    <property type="term" value="P:DNA integration"/>
    <property type="evidence" value="ECO:0007669"/>
    <property type="project" value="UniProtKB-KW"/>
</dbReference>
<dbReference type="GO" id="GO:0003677">
    <property type="term" value="F:DNA binding"/>
    <property type="evidence" value="ECO:0007669"/>
    <property type="project" value="UniProtKB-UniRule"/>
</dbReference>
<keyword evidence="3" id="KW-0229">DNA integration</keyword>
<dbReference type="PANTHER" id="PTHR30349">
    <property type="entry name" value="PHAGE INTEGRASE-RELATED"/>
    <property type="match status" value="1"/>
</dbReference>
<dbReference type="RefSeq" id="WP_058965471.1">
    <property type="nucleotide sequence ID" value="NZ_CABKVM010000018.1"/>
</dbReference>
<dbReference type="CDD" id="cd01189">
    <property type="entry name" value="INT_ICEBs1_C_like"/>
    <property type="match status" value="1"/>
</dbReference>
<feature type="domain" description="Tyr recombinase" evidence="8">
    <location>
        <begin position="176"/>
        <end position="406"/>
    </location>
</feature>
<evidence type="ECO:0000256" key="1">
    <source>
        <dbReference type="ARBA" id="ARBA00003283"/>
    </source>
</evidence>
<protein>
    <submittedName>
        <fullName evidence="10">Site-specific recombinase XerD</fullName>
    </submittedName>
</protein>
<dbReference type="OrthoDB" id="9803188at2"/>
<evidence type="ECO:0000256" key="2">
    <source>
        <dbReference type="ARBA" id="ARBA00008857"/>
    </source>
</evidence>
<dbReference type="Gene3D" id="1.10.443.10">
    <property type="entry name" value="Intergrase catalytic core"/>
    <property type="match status" value="1"/>
</dbReference>
<comment type="similarity">
    <text evidence="2">Belongs to the 'phage' integrase family.</text>
</comment>
<organism evidence="10 11">
    <name type="scientific">Allofournierella massiliensis</name>
    <dbReference type="NCBI Taxonomy" id="1650663"/>
    <lineage>
        <taxon>Bacteria</taxon>
        <taxon>Bacillati</taxon>
        <taxon>Bacillota</taxon>
        <taxon>Clostridia</taxon>
        <taxon>Eubacteriales</taxon>
        <taxon>Oscillospiraceae</taxon>
        <taxon>Allofournierella</taxon>
    </lineage>
</organism>
<evidence type="ECO:0000259" key="8">
    <source>
        <dbReference type="PROSITE" id="PS51898"/>
    </source>
</evidence>
<dbReference type="PROSITE" id="PS51900">
    <property type="entry name" value="CB"/>
    <property type="match status" value="1"/>
</dbReference>
<evidence type="ECO:0000256" key="5">
    <source>
        <dbReference type="ARBA" id="ARBA00023172"/>
    </source>
</evidence>
<keyword evidence="4 6" id="KW-0238">DNA-binding</keyword>
<dbReference type="InterPro" id="IPR010998">
    <property type="entry name" value="Integrase_recombinase_N"/>
</dbReference>
<evidence type="ECO:0000256" key="7">
    <source>
        <dbReference type="SAM" id="MobiDB-lite"/>
    </source>
</evidence>
<dbReference type="Pfam" id="PF14659">
    <property type="entry name" value="Phage_int_SAM_3"/>
    <property type="match status" value="1"/>
</dbReference>
<dbReference type="Proteomes" id="UP000295184">
    <property type="component" value="Unassembled WGS sequence"/>
</dbReference>
<reference evidence="10 11" key="1">
    <citation type="submission" date="2019-03" db="EMBL/GenBank/DDBJ databases">
        <title>Genomic Encyclopedia of Type Strains, Phase IV (KMG-IV): sequencing the most valuable type-strain genomes for metagenomic binning, comparative biology and taxonomic classification.</title>
        <authorList>
            <person name="Goeker M."/>
        </authorList>
    </citation>
    <scope>NUCLEOTIDE SEQUENCE [LARGE SCALE GENOMIC DNA]</scope>
    <source>
        <strain evidence="10 11">DSM 100451</strain>
    </source>
</reference>
<comment type="function">
    <text evidence="1">Site-specific tyrosine recombinase, which acts by catalyzing the cutting and rejoining of the recombining DNA molecules.</text>
</comment>
<name>A0A4V2QAS7_9FIRM</name>
<sequence length="465" mass="52674">MASIVKRKSKYSVVYAYIDEHGKRRQRWETFDTSAEAKKRKTQIEYEQETGNFIVPTAKTLADLLNEYMSIYGVNTWAMSTYESRKGLMRNYIIPIIGDLCLADITPRMMDKYYRDLLNVKSVSINNRKPTSEYLSAHTVREIHKLLRNAFNQAVRWEMIPRNPVLNATLPKAEYKKREIWSPDMLAKALEVCDDPILSLAINLAFSCSLRMGELLGLTWDCVDISPQSIEAGNASIFINKELQRVTRGALDDLSDKGVVRKFPPCIASTHTALVLKEPKTKTSIRRVYLPQTVAQMLVKRKEEIAELMDLFGDEYIDNDLVFCSSNGRPMESQIINRAFSKLIEDHGLPHVVFHSLRHSSITYKLKLNGGDMKSVQGDSGHAQMKMVADVYSHIIDEDRCLNAQRFEAAFYAPKQSSPAAASVTPEQPAIKQKEEDSMSDTAKILELLKNPETAALLKQLVSAL</sequence>
<dbReference type="InterPro" id="IPR004107">
    <property type="entry name" value="Integrase_SAM-like_N"/>
</dbReference>
<comment type="caution">
    <text evidence="10">The sequence shown here is derived from an EMBL/GenBank/DDBJ whole genome shotgun (WGS) entry which is preliminary data.</text>
</comment>
<dbReference type="SUPFAM" id="SSF56349">
    <property type="entry name" value="DNA breaking-rejoining enzymes"/>
    <property type="match status" value="1"/>
</dbReference>
<dbReference type="AlphaFoldDB" id="A0A4V2QAS7"/>
<accession>A0A4V2QAS7</accession>
<dbReference type="InterPro" id="IPR011010">
    <property type="entry name" value="DNA_brk_join_enz"/>
</dbReference>
<proteinExistence type="inferred from homology"/>
<feature type="region of interest" description="Disordered" evidence="7">
    <location>
        <begin position="418"/>
        <end position="438"/>
    </location>
</feature>
<evidence type="ECO:0000313" key="10">
    <source>
        <dbReference type="EMBL" id="TCL53542.1"/>
    </source>
</evidence>
<dbReference type="PROSITE" id="PS51898">
    <property type="entry name" value="TYR_RECOMBINASE"/>
    <property type="match status" value="1"/>
</dbReference>
<keyword evidence="5" id="KW-0233">DNA recombination</keyword>
<dbReference type="Pfam" id="PF00589">
    <property type="entry name" value="Phage_integrase"/>
    <property type="match status" value="1"/>
</dbReference>
<dbReference type="InterPro" id="IPR002104">
    <property type="entry name" value="Integrase_catalytic"/>
</dbReference>
<dbReference type="STRING" id="1650663.GCA_001486665_02486"/>